<evidence type="ECO:0000313" key="4">
    <source>
        <dbReference type="Proteomes" id="UP001148838"/>
    </source>
</evidence>
<feature type="domain" description="DUF4781" evidence="2">
    <location>
        <begin position="277"/>
        <end position="415"/>
    </location>
</feature>
<keyword evidence="1" id="KW-0812">Transmembrane</keyword>
<evidence type="ECO:0000313" key="3">
    <source>
        <dbReference type="EMBL" id="KAJ4447086.1"/>
    </source>
</evidence>
<dbReference type="PANTHER" id="PTHR21115">
    <property type="entry name" value="GH06117P-RELATED"/>
    <property type="match status" value="1"/>
</dbReference>
<reference evidence="3 4" key="1">
    <citation type="journal article" date="2022" name="Allergy">
        <title>Genome assembly and annotation of Periplaneta americana reveal a comprehensive cockroach allergen profile.</title>
        <authorList>
            <person name="Wang L."/>
            <person name="Xiong Q."/>
            <person name="Saelim N."/>
            <person name="Wang L."/>
            <person name="Nong W."/>
            <person name="Wan A.T."/>
            <person name="Shi M."/>
            <person name="Liu X."/>
            <person name="Cao Q."/>
            <person name="Hui J.H.L."/>
            <person name="Sookrung N."/>
            <person name="Leung T.F."/>
            <person name="Tungtrongchitr A."/>
            <person name="Tsui S.K.W."/>
        </authorList>
    </citation>
    <scope>NUCLEOTIDE SEQUENCE [LARGE SCALE GENOMIC DNA]</scope>
    <source>
        <strain evidence="3">PWHHKU_190912</strain>
    </source>
</reference>
<name>A0ABQ8TKE1_PERAM</name>
<comment type="caution">
    <text evidence="3">The sequence shown here is derived from an EMBL/GenBank/DDBJ whole genome shotgun (WGS) entry which is preliminary data.</text>
</comment>
<keyword evidence="1" id="KW-1133">Transmembrane helix</keyword>
<keyword evidence="1" id="KW-0472">Membrane</keyword>
<keyword evidence="4" id="KW-1185">Reference proteome</keyword>
<sequence length="527" mass="59190">MSCIGYFKDRNQISLVRVLLAVIITIVMINVIITITIIISINNNKIRPRIHSEGYIREEKQTGGGSLQMSQQIRYHSSFYSSSVSYLQYSSYTEYADIVYVYGLCDGSSLRAVAEYERRFPNRRVPYRRVFTVYEDYASISHKSVEETVELHWNSPTVEGWKTEAREEQQNFYEMLGGDQMTPGTYGNHNRADLERKIAYAMYGPPPELPNPKLNSGTGYMKKQLKIVRKLCSKILKIGKNSNTSVSFLFICINVHEQHLVTSVFNIPTENSDAPDLDIYVDNNRRIYRGWHDYLKNNKLPRCFMCYPRKGKYTATDKKVDVDFGESPAYSLPLQVFNALDITTSLVATALAITALALPVSMPVAIAAAVGGVASGVFGLSRSAKTLIDRHKHGQTLGLNSEEARNNWLGVVVGASTVKGLTIVEHFAEIGMKLEDEEEVTALDAFQLVSSIFFFTGSVVSTQSAFGALRHLKAVRLDMKMAHVLRVVQSKDALRAEIIAAGKTWTDGGDDQIEEPEMVWPPFEEHF</sequence>
<evidence type="ECO:0000256" key="1">
    <source>
        <dbReference type="SAM" id="Phobius"/>
    </source>
</evidence>
<dbReference type="Proteomes" id="UP001148838">
    <property type="component" value="Unassembled WGS sequence"/>
</dbReference>
<proteinExistence type="predicted"/>
<dbReference type="EMBL" id="JAJSOF020000005">
    <property type="protein sequence ID" value="KAJ4447086.1"/>
    <property type="molecule type" value="Genomic_DNA"/>
</dbReference>
<dbReference type="InterPro" id="IPR031962">
    <property type="entry name" value="DUF4781"/>
</dbReference>
<dbReference type="Pfam" id="PF16013">
    <property type="entry name" value="DUF4781"/>
    <property type="match status" value="1"/>
</dbReference>
<feature type="transmembrane region" description="Helical" evidence="1">
    <location>
        <begin position="18"/>
        <end position="41"/>
    </location>
</feature>
<gene>
    <name evidence="3" type="ORF">ANN_09075</name>
</gene>
<accession>A0ABQ8TKE1</accession>
<dbReference type="PANTHER" id="PTHR21115:SF0">
    <property type="entry name" value="GH06117P-RELATED"/>
    <property type="match status" value="1"/>
</dbReference>
<protein>
    <recommendedName>
        <fullName evidence="2">DUF4781 domain-containing protein</fullName>
    </recommendedName>
</protein>
<evidence type="ECO:0000259" key="2">
    <source>
        <dbReference type="Pfam" id="PF16013"/>
    </source>
</evidence>
<organism evidence="3 4">
    <name type="scientific">Periplaneta americana</name>
    <name type="common">American cockroach</name>
    <name type="synonym">Blatta americana</name>
    <dbReference type="NCBI Taxonomy" id="6978"/>
    <lineage>
        <taxon>Eukaryota</taxon>
        <taxon>Metazoa</taxon>
        <taxon>Ecdysozoa</taxon>
        <taxon>Arthropoda</taxon>
        <taxon>Hexapoda</taxon>
        <taxon>Insecta</taxon>
        <taxon>Pterygota</taxon>
        <taxon>Neoptera</taxon>
        <taxon>Polyneoptera</taxon>
        <taxon>Dictyoptera</taxon>
        <taxon>Blattodea</taxon>
        <taxon>Blattoidea</taxon>
        <taxon>Blattidae</taxon>
        <taxon>Blattinae</taxon>
        <taxon>Periplaneta</taxon>
    </lineage>
</organism>